<evidence type="ECO:0000313" key="1">
    <source>
        <dbReference type="EMBL" id="CAG8768230.1"/>
    </source>
</evidence>
<organism evidence="1 2">
    <name type="scientific">Acaulospora morrowiae</name>
    <dbReference type="NCBI Taxonomy" id="94023"/>
    <lineage>
        <taxon>Eukaryota</taxon>
        <taxon>Fungi</taxon>
        <taxon>Fungi incertae sedis</taxon>
        <taxon>Mucoromycota</taxon>
        <taxon>Glomeromycotina</taxon>
        <taxon>Glomeromycetes</taxon>
        <taxon>Diversisporales</taxon>
        <taxon>Acaulosporaceae</taxon>
        <taxon>Acaulospora</taxon>
    </lineage>
</organism>
<reference evidence="1" key="1">
    <citation type="submission" date="2021-06" db="EMBL/GenBank/DDBJ databases">
        <authorList>
            <person name="Kallberg Y."/>
            <person name="Tangrot J."/>
            <person name="Rosling A."/>
        </authorList>
    </citation>
    <scope>NUCLEOTIDE SEQUENCE</scope>
    <source>
        <strain evidence="1">CL551</strain>
    </source>
</reference>
<accession>A0A9N9J7I5</accession>
<gene>
    <name evidence="1" type="ORF">AMORRO_LOCUS16423</name>
</gene>
<dbReference type="AlphaFoldDB" id="A0A9N9J7I5"/>
<dbReference type="EMBL" id="CAJVPV010044906">
    <property type="protein sequence ID" value="CAG8768230.1"/>
    <property type="molecule type" value="Genomic_DNA"/>
</dbReference>
<comment type="caution">
    <text evidence="1">The sequence shown here is derived from an EMBL/GenBank/DDBJ whole genome shotgun (WGS) entry which is preliminary data.</text>
</comment>
<proteinExistence type="predicted"/>
<sequence length="80" mass="8923">LLFNDEESVFPLLRTTLFGDDSLPCGNEMAVVGMDNGIRLCISWLAYDFNIKRFEGTCEISARLNLMKAVDKTCFLLIGG</sequence>
<protein>
    <submittedName>
        <fullName evidence="1">4632_t:CDS:1</fullName>
    </submittedName>
</protein>
<dbReference type="Proteomes" id="UP000789342">
    <property type="component" value="Unassembled WGS sequence"/>
</dbReference>
<evidence type="ECO:0000313" key="2">
    <source>
        <dbReference type="Proteomes" id="UP000789342"/>
    </source>
</evidence>
<feature type="non-terminal residue" evidence="1">
    <location>
        <position position="1"/>
    </location>
</feature>
<feature type="non-terminal residue" evidence="1">
    <location>
        <position position="80"/>
    </location>
</feature>
<keyword evidence="2" id="KW-1185">Reference proteome</keyword>
<name>A0A9N9J7I5_9GLOM</name>